<organism evidence="2">
    <name type="scientific">viral metagenome</name>
    <dbReference type="NCBI Taxonomy" id="1070528"/>
    <lineage>
        <taxon>unclassified sequences</taxon>
        <taxon>metagenomes</taxon>
        <taxon>organismal metagenomes</taxon>
    </lineage>
</organism>
<keyword evidence="1" id="KW-0472">Membrane</keyword>
<proteinExistence type="predicted"/>
<dbReference type="EMBL" id="MN739632">
    <property type="protein sequence ID" value="QHT17273.1"/>
    <property type="molecule type" value="Genomic_DNA"/>
</dbReference>
<keyword evidence="1" id="KW-0812">Transmembrane</keyword>
<feature type="transmembrane region" description="Helical" evidence="1">
    <location>
        <begin position="35"/>
        <end position="55"/>
    </location>
</feature>
<evidence type="ECO:0000256" key="1">
    <source>
        <dbReference type="SAM" id="Phobius"/>
    </source>
</evidence>
<name>A0A6C0DL24_9ZZZZ</name>
<reference evidence="2" key="1">
    <citation type="journal article" date="2020" name="Nature">
        <title>Giant virus diversity and host interactions through global metagenomics.</title>
        <authorList>
            <person name="Schulz F."/>
            <person name="Roux S."/>
            <person name="Paez-Espino D."/>
            <person name="Jungbluth S."/>
            <person name="Walsh D.A."/>
            <person name="Denef V.J."/>
            <person name="McMahon K.D."/>
            <person name="Konstantinidis K.T."/>
            <person name="Eloe-Fadrosh E.A."/>
            <person name="Kyrpides N.C."/>
            <person name="Woyke T."/>
        </authorList>
    </citation>
    <scope>NUCLEOTIDE SEQUENCE</scope>
    <source>
        <strain evidence="2">GVMAG-M-3300023174-24</strain>
    </source>
</reference>
<dbReference type="AlphaFoldDB" id="A0A6C0DL24"/>
<feature type="transmembrane region" description="Helical" evidence="1">
    <location>
        <begin position="6"/>
        <end position="23"/>
    </location>
</feature>
<protein>
    <submittedName>
        <fullName evidence="2">Uncharacterized protein</fullName>
    </submittedName>
</protein>
<sequence length="88" mass="10255">MEKLFGVSILITILFCLVKFIEMKYIQKEWKPLKLLVRDAFLVFICSIISLFVYFQLDGTIHDFFNVVTENKVLNPSATQVFTDEPGF</sequence>
<evidence type="ECO:0000313" key="2">
    <source>
        <dbReference type="EMBL" id="QHT17273.1"/>
    </source>
</evidence>
<accession>A0A6C0DL24</accession>
<keyword evidence="1" id="KW-1133">Transmembrane helix</keyword>